<dbReference type="PRINTS" id="PR01703">
    <property type="entry name" value="MNSODISMTASE"/>
</dbReference>
<feature type="binding site" evidence="5">
    <location>
        <position position="165"/>
    </location>
    <ligand>
        <name>Mn(2+)</name>
        <dbReference type="ChEBI" id="CHEBI:29035"/>
    </ligand>
</feature>
<dbReference type="VEuPathDB" id="MicrosporidiaDB:NCER_100641"/>
<dbReference type="PANTHER" id="PTHR43595">
    <property type="entry name" value="37S RIBOSOMAL PROTEIN S26, MITOCHONDRIAL"/>
    <property type="match status" value="1"/>
</dbReference>
<comment type="function">
    <text evidence="4">Component of the mitochondrial ribosome (mitoribosome), a dedicated translation machinery responsible for the synthesis of mitochondrial genome-encoded proteins, including at least some of the essential transmembrane subunits of the mitochondrial respiratory chain. The mitoribosomes are attached to the mitochondrial inner membrane and translation products are cotranslationally integrated into the membrane.</text>
</comment>
<organism evidence="9 10">
    <name type="scientific">Vairimorpha ceranae</name>
    <dbReference type="NCBI Taxonomy" id="40302"/>
    <lineage>
        <taxon>Eukaryota</taxon>
        <taxon>Fungi</taxon>
        <taxon>Fungi incertae sedis</taxon>
        <taxon>Microsporidia</taxon>
        <taxon>Nosematidae</taxon>
        <taxon>Vairimorpha</taxon>
    </lineage>
</organism>
<evidence type="ECO:0000256" key="3">
    <source>
        <dbReference type="ARBA" id="ARBA00023002"/>
    </source>
</evidence>
<evidence type="ECO:0000256" key="5">
    <source>
        <dbReference type="PIRSR" id="PIRSR000349-1"/>
    </source>
</evidence>
<evidence type="ECO:0000259" key="8">
    <source>
        <dbReference type="Pfam" id="PF02777"/>
    </source>
</evidence>
<dbReference type="InterPro" id="IPR019833">
    <property type="entry name" value="Mn/Fe_SOD_BS"/>
</dbReference>
<dbReference type="InterPro" id="IPR001189">
    <property type="entry name" value="Mn/Fe_SOD"/>
</dbReference>
<feature type="binding site" evidence="5">
    <location>
        <position position="26"/>
    </location>
    <ligand>
        <name>Mn(2+)</name>
        <dbReference type="ChEBI" id="CHEBI:29035"/>
    </ligand>
</feature>
<dbReference type="GO" id="GO:0004784">
    <property type="term" value="F:superoxide dismutase activity"/>
    <property type="evidence" value="ECO:0007669"/>
    <property type="project" value="UniProtKB-EC"/>
</dbReference>
<comment type="similarity">
    <text evidence="1 6">Belongs to the iron/manganese superoxide dismutase family.</text>
</comment>
<dbReference type="InterPro" id="IPR036314">
    <property type="entry name" value="SOD_C_sf"/>
</dbReference>
<feature type="binding site" evidence="5">
    <location>
        <position position="161"/>
    </location>
    <ligand>
        <name>Mn(2+)</name>
        <dbReference type="ChEBI" id="CHEBI:29035"/>
    </ligand>
</feature>
<dbReference type="Gene3D" id="1.10.287.990">
    <property type="entry name" value="Fe,Mn superoxide dismutase (SOD) domain"/>
    <property type="match status" value="1"/>
</dbReference>
<evidence type="ECO:0000256" key="4">
    <source>
        <dbReference type="ARBA" id="ARBA00037226"/>
    </source>
</evidence>
<dbReference type="FunFam" id="3.55.40.20:FF:000004">
    <property type="entry name" value="Superoxide dismutase [Fe]"/>
    <property type="match status" value="1"/>
</dbReference>
<comment type="function">
    <text evidence="6">Destroys radicals which are normally produced within the cells and which are toxic to biological systems.</text>
</comment>
<dbReference type="GeneID" id="36319500"/>
<dbReference type="Pfam" id="PF00081">
    <property type="entry name" value="Sod_Fe_N"/>
    <property type="match status" value="1"/>
</dbReference>
<dbReference type="PANTHER" id="PTHR43595:SF2">
    <property type="entry name" value="SMALL RIBOSOMAL SUBUNIT PROTEIN MS42"/>
    <property type="match status" value="1"/>
</dbReference>
<dbReference type="GO" id="GO:0046872">
    <property type="term" value="F:metal ion binding"/>
    <property type="evidence" value="ECO:0007669"/>
    <property type="project" value="UniProtKB-KW"/>
</dbReference>
<dbReference type="InterPro" id="IPR019831">
    <property type="entry name" value="Mn/Fe_SOD_N"/>
</dbReference>
<comment type="caution">
    <text evidence="9">The sequence shown here is derived from an EMBL/GenBank/DDBJ whole genome shotgun (WGS) entry which is preliminary data.</text>
</comment>
<dbReference type="Gene3D" id="3.55.40.20">
    <property type="entry name" value="Iron/manganese superoxide dismutase, C-terminal domain"/>
    <property type="match status" value="1"/>
</dbReference>
<sequence length="217" mass="25519">MFTLPNLKYSYKSLEPYISEDIMETHHSKHHQAYVDTLNKIILDNNLCGKSLNSLLFNNKGNALVDKQLRDYGGGHYNHSLFWLVMSPENKKISSQLESAIIKDFESINKFKENFNTEAVKLFGSGWVWLIYKDKLCIKTSVNQDNPMMEDGECIPLLCLDVWEHAYYLQYKNRRKEYINEWWNVIDWDVVNEIYQKCVVEKKGNVFITDDGQLCIN</sequence>
<evidence type="ECO:0000256" key="6">
    <source>
        <dbReference type="RuleBase" id="RU000414"/>
    </source>
</evidence>
<reference evidence="9 10" key="1">
    <citation type="journal article" date="2015" name="Environ. Microbiol.">
        <title>Genome analyses suggest the presence of polyploidy and recent human-driven expansions in eight global populations of the honeybee pathogen Nosema ceranae.</title>
        <authorList>
            <person name="Pelin A."/>
            <person name="Selman M."/>
            <person name="Aris-Brosou S."/>
            <person name="Farinelli L."/>
            <person name="Corradi N."/>
        </authorList>
    </citation>
    <scope>NUCLEOTIDE SEQUENCE [LARGE SCALE GENOMIC DNA]</scope>
    <source>
        <strain evidence="9 10">PA08 1199</strain>
    </source>
</reference>
<gene>
    <name evidence="9" type="ORF">AAJ76_210003439</name>
</gene>
<keyword evidence="3 6" id="KW-0560">Oxidoreductase</keyword>
<dbReference type="VEuPathDB" id="MicrosporidiaDB:AAJ76_210003439"/>
<proteinExistence type="inferred from homology"/>
<dbReference type="RefSeq" id="XP_024331168.1">
    <property type="nucleotide sequence ID" value="XM_024474575.1"/>
</dbReference>
<dbReference type="AlphaFoldDB" id="A0A0F9WDB2"/>
<evidence type="ECO:0000313" key="9">
    <source>
        <dbReference type="EMBL" id="KKO75426.1"/>
    </source>
</evidence>
<dbReference type="PROSITE" id="PS00088">
    <property type="entry name" value="SOD_MN"/>
    <property type="match status" value="1"/>
</dbReference>
<dbReference type="SUPFAM" id="SSF46609">
    <property type="entry name" value="Fe,Mn superoxide dismutase (SOD), N-terminal domain"/>
    <property type="match status" value="1"/>
</dbReference>
<dbReference type="EC" id="1.15.1.1" evidence="6"/>
<dbReference type="SUPFAM" id="SSF54719">
    <property type="entry name" value="Fe,Mn superoxide dismutase (SOD), C-terminal domain"/>
    <property type="match status" value="1"/>
</dbReference>
<dbReference type="EMBL" id="JPQZ01000021">
    <property type="protein sequence ID" value="KKO75426.1"/>
    <property type="molecule type" value="Genomic_DNA"/>
</dbReference>
<comment type="catalytic activity">
    <reaction evidence="6">
        <text>2 superoxide + 2 H(+) = H2O2 + O2</text>
        <dbReference type="Rhea" id="RHEA:20696"/>
        <dbReference type="ChEBI" id="CHEBI:15378"/>
        <dbReference type="ChEBI" id="CHEBI:15379"/>
        <dbReference type="ChEBI" id="CHEBI:16240"/>
        <dbReference type="ChEBI" id="CHEBI:18421"/>
        <dbReference type="EC" id="1.15.1.1"/>
    </reaction>
</comment>
<dbReference type="GO" id="GO:0005737">
    <property type="term" value="C:cytoplasm"/>
    <property type="evidence" value="ECO:0007669"/>
    <property type="project" value="TreeGrafter"/>
</dbReference>
<evidence type="ECO:0000259" key="7">
    <source>
        <dbReference type="Pfam" id="PF00081"/>
    </source>
</evidence>
<keyword evidence="2 5" id="KW-0479">Metal-binding</keyword>
<feature type="domain" description="Manganese/iron superoxide dismutase C-terminal" evidence="8">
    <location>
        <begin position="95"/>
        <end position="193"/>
    </location>
</feature>
<dbReference type="OrthoDB" id="239262at2759"/>
<dbReference type="InterPro" id="IPR019832">
    <property type="entry name" value="Mn/Fe_SOD_C"/>
</dbReference>
<name>A0A0F9WDB2_9MICR</name>
<feature type="binding site" evidence="5">
    <location>
        <position position="79"/>
    </location>
    <ligand>
        <name>Mn(2+)</name>
        <dbReference type="ChEBI" id="CHEBI:29035"/>
    </ligand>
</feature>
<accession>A0A0F9WDB2</accession>
<feature type="domain" description="Manganese/iron superoxide dismutase N-terminal" evidence="7">
    <location>
        <begin position="2"/>
        <end position="87"/>
    </location>
</feature>
<dbReference type="PIRSF" id="PIRSF000349">
    <property type="entry name" value="SODismutase"/>
    <property type="match status" value="1"/>
</dbReference>
<evidence type="ECO:0000256" key="1">
    <source>
        <dbReference type="ARBA" id="ARBA00008714"/>
    </source>
</evidence>
<dbReference type="VEuPathDB" id="MicrosporidiaDB:G9O61_00g014930"/>
<evidence type="ECO:0000256" key="2">
    <source>
        <dbReference type="ARBA" id="ARBA00022723"/>
    </source>
</evidence>
<dbReference type="InterPro" id="IPR036324">
    <property type="entry name" value="Mn/Fe_SOD_N_sf"/>
</dbReference>
<dbReference type="Pfam" id="PF02777">
    <property type="entry name" value="Sod_Fe_C"/>
    <property type="match status" value="1"/>
</dbReference>
<dbReference type="Proteomes" id="UP000034350">
    <property type="component" value="Unassembled WGS sequence"/>
</dbReference>
<keyword evidence="10" id="KW-1185">Reference proteome</keyword>
<evidence type="ECO:0000313" key="10">
    <source>
        <dbReference type="Proteomes" id="UP000034350"/>
    </source>
</evidence>
<protein>
    <recommendedName>
        <fullName evidence="6">Superoxide dismutase</fullName>
        <ecNumber evidence="6">1.15.1.1</ecNumber>
    </recommendedName>
</protein>